<evidence type="ECO:0000313" key="1">
    <source>
        <dbReference type="EMBL" id="AUG88369.1"/>
    </source>
</evidence>
<sequence length="58" mass="6844">MLIDLTGRELHNLYLKVRSNTYRSEGWVTTFSRDRIVFDKISKMSNKEICDIIGKVHD</sequence>
<dbReference type="EMBL" id="MG603697">
    <property type="protein sequence ID" value="AUG88369.1"/>
    <property type="molecule type" value="Genomic_DNA"/>
</dbReference>
<protein>
    <submittedName>
        <fullName evidence="1">Uncharacterized protein</fullName>
    </submittedName>
</protein>
<name>A0A2H5BPV9_9CAUD</name>
<accession>A0A2H5BPV9</accession>
<organism evidence="1 2">
    <name type="scientific">Vibrio phage Vp_R1</name>
    <dbReference type="NCBI Taxonomy" id="2059867"/>
    <lineage>
        <taxon>Viruses</taxon>
        <taxon>Duplodnaviria</taxon>
        <taxon>Heunggongvirae</taxon>
        <taxon>Uroviricota</taxon>
        <taxon>Caudoviricetes</taxon>
        <taxon>Grimontviridae</taxon>
        <taxon>Dalianvirus</taxon>
        <taxon>Dalianvirus R1</taxon>
    </lineage>
</organism>
<keyword evidence="2" id="KW-1185">Reference proteome</keyword>
<reference evidence="1 2" key="1">
    <citation type="submission" date="2017-12" db="EMBL/GenBank/DDBJ databases">
        <title>Genomic analysis of a novel phage Vp_R1 lytic to Vibrio parahaemolyticus.</title>
        <authorList>
            <person name="Ren H."/>
            <person name="Li Z."/>
        </authorList>
    </citation>
    <scope>NUCLEOTIDE SEQUENCE [LARGE SCALE GENOMIC DNA]</scope>
</reference>
<proteinExistence type="predicted"/>
<evidence type="ECO:0000313" key="2">
    <source>
        <dbReference type="Proteomes" id="UP000240283"/>
    </source>
</evidence>
<gene>
    <name evidence="1" type="ORF">VPR_005</name>
</gene>
<dbReference type="Proteomes" id="UP000240283">
    <property type="component" value="Segment"/>
</dbReference>